<keyword evidence="9" id="KW-1185">Reference proteome</keyword>
<dbReference type="Gene3D" id="1.10.287.1480">
    <property type="match status" value="1"/>
</dbReference>
<dbReference type="OrthoDB" id="9810484at2"/>
<reference evidence="8 9" key="1">
    <citation type="submission" date="2019-10" db="EMBL/GenBank/DDBJ databases">
        <title>Draft whole-genome sequence of the purple nonsulfur photosynthetic bacterium Roseospira navarrensis DSM 15114.</title>
        <authorList>
            <person name="Kyndt J.A."/>
            <person name="Meyer T.E."/>
        </authorList>
    </citation>
    <scope>NUCLEOTIDE SEQUENCE [LARGE SCALE GENOMIC DNA]</scope>
    <source>
        <strain evidence="8 9">DSM 15114</strain>
    </source>
</reference>
<name>A0A7X2D3W9_9PROT</name>
<keyword evidence="7" id="KW-0694">RNA-binding</keyword>
<evidence type="ECO:0000256" key="2">
    <source>
        <dbReference type="ARBA" id="ARBA00009083"/>
    </source>
</evidence>
<dbReference type="GO" id="GO:0005737">
    <property type="term" value="C:cytoplasm"/>
    <property type="evidence" value="ECO:0007669"/>
    <property type="project" value="UniProtKB-ARBA"/>
</dbReference>
<dbReference type="GO" id="GO:0019843">
    <property type="term" value="F:rRNA binding"/>
    <property type="evidence" value="ECO:0007669"/>
    <property type="project" value="UniProtKB-UniRule"/>
</dbReference>
<organism evidence="8 9">
    <name type="scientific">Roseospira navarrensis</name>
    <dbReference type="NCBI Taxonomy" id="140058"/>
    <lineage>
        <taxon>Bacteria</taxon>
        <taxon>Pseudomonadati</taxon>
        <taxon>Pseudomonadota</taxon>
        <taxon>Alphaproteobacteria</taxon>
        <taxon>Rhodospirillales</taxon>
        <taxon>Rhodospirillaceae</taxon>
        <taxon>Roseospira</taxon>
    </lineage>
</organism>
<keyword evidence="3 7" id="KW-0689">Ribosomal protein</keyword>
<evidence type="ECO:0000256" key="1">
    <source>
        <dbReference type="ARBA" id="ARBA00003686"/>
    </source>
</evidence>
<dbReference type="PANTHER" id="PTHR19836:SF19">
    <property type="entry name" value="SMALL RIBOSOMAL SUBUNIT PROTEIN US14M"/>
    <property type="match status" value="1"/>
</dbReference>
<sequence>MAKVSAVERNKKRERMVKAKAATRAELKAIIKNRDVSPEERIQAVMKLSKMPRNSSKVRIMNRCDLTGRPHSVYRKFRLGRVVLRDLASQGQIPGMVKSSW</sequence>
<comment type="similarity">
    <text evidence="2 7">Belongs to the universal ribosomal protein uS14 family.</text>
</comment>
<dbReference type="PANTHER" id="PTHR19836">
    <property type="entry name" value="30S RIBOSOMAL PROTEIN S14"/>
    <property type="match status" value="1"/>
</dbReference>
<gene>
    <name evidence="7 8" type="primary">rpsN</name>
    <name evidence="8" type="ORF">GHC57_11970</name>
</gene>
<dbReference type="EMBL" id="WIVE01000036">
    <property type="protein sequence ID" value="MQX37236.1"/>
    <property type="molecule type" value="Genomic_DNA"/>
</dbReference>
<comment type="subunit">
    <text evidence="6 7">Part of the 30S ribosomal subunit. Contacts proteins S3 and S10.</text>
</comment>
<keyword evidence="7" id="KW-0699">rRNA-binding</keyword>
<evidence type="ECO:0000313" key="8">
    <source>
        <dbReference type="EMBL" id="MQX37236.1"/>
    </source>
</evidence>
<dbReference type="SUPFAM" id="SSF57716">
    <property type="entry name" value="Glucocorticoid receptor-like (DNA-binding domain)"/>
    <property type="match status" value="1"/>
</dbReference>
<dbReference type="GO" id="GO:0006412">
    <property type="term" value="P:translation"/>
    <property type="evidence" value="ECO:0007669"/>
    <property type="project" value="UniProtKB-UniRule"/>
</dbReference>
<evidence type="ECO:0000256" key="4">
    <source>
        <dbReference type="ARBA" id="ARBA00023274"/>
    </source>
</evidence>
<evidence type="ECO:0000313" key="9">
    <source>
        <dbReference type="Proteomes" id="UP000434582"/>
    </source>
</evidence>
<dbReference type="FunFam" id="1.10.287.1480:FF:000001">
    <property type="entry name" value="30S ribosomal protein S14"/>
    <property type="match status" value="1"/>
</dbReference>
<dbReference type="Proteomes" id="UP000434582">
    <property type="component" value="Unassembled WGS sequence"/>
</dbReference>
<accession>A0A7X2D3W9</accession>
<dbReference type="InterPro" id="IPR023036">
    <property type="entry name" value="Ribosomal_uS14_bac/plastid"/>
</dbReference>
<dbReference type="RefSeq" id="WP_153344512.1">
    <property type="nucleotide sequence ID" value="NZ_WIVE01000036.1"/>
</dbReference>
<dbReference type="HAMAP" id="MF_00537">
    <property type="entry name" value="Ribosomal_uS14_1"/>
    <property type="match status" value="1"/>
</dbReference>
<evidence type="ECO:0000256" key="7">
    <source>
        <dbReference type="HAMAP-Rule" id="MF_00537"/>
    </source>
</evidence>
<dbReference type="GO" id="GO:0015935">
    <property type="term" value="C:small ribosomal subunit"/>
    <property type="evidence" value="ECO:0007669"/>
    <property type="project" value="TreeGrafter"/>
</dbReference>
<protein>
    <recommendedName>
        <fullName evidence="5 7">Small ribosomal subunit protein uS14</fullName>
    </recommendedName>
</protein>
<dbReference type="NCBIfam" id="NF006477">
    <property type="entry name" value="PRK08881.1"/>
    <property type="match status" value="1"/>
</dbReference>
<comment type="function">
    <text evidence="1 7">Binds 16S rRNA, required for the assembly of 30S particles and may also be responsible for determining the conformation of the 16S rRNA at the A site.</text>
</comment>
<evidence type="ECO:0000256" key="6">
    <source>
        <dbReference type="ARBA" id="ARBA00047110"/>
    </source>
</evidence>
<dbReference type="GO" id="GO:0003735">
    <property type="term" value="F:structural constituent of ribosome"/>
    <property type="evidence" value="ECO:0007669"/>
    <property type="project" value="InterPro"/>
</dbReference>
<dbReference type="InterPro" id="IPR001209">
    <property type="entry name" value="Ribosomal_uS14"/>
</dbReference>
<evidence type="ECO:0000256" key="3">
    <source>
        <dbReference type="ARBA" id="ARBA00022980"/>
    </source>
</evidence>
<dbReference type="Pfam" id="PF00253">
    <property type="entry name" value="Ribosomal_S14"/>
    <property type="match status" value="1"/>
</dbReference>
<evidence type="ECO:0000256" key="5">
    <source>
        <dbReference type="ARBA" id="ARBA00035167"/>
    </source>
</evidence>
<proteinExistence type="inferred from homology"/>
<keyword evidence="4 7" id="KW-0687">Ribonucleoprotein</keyword>
<dbReference type="AlphaFoldDB" id="A0A7X2D3W9"/>
<comment type="caution">
    <text evidence="8">The sequence shown here is derived from an EMBL/GenBank/DDBJ whole genome shotgun (WGS) entry which is preliminary data.</text>
</comment>